<evidence type="ECO:0000256" key="3">
    <source>
        <dbReference type="ARBA" id="ARBA00005446"/>
    </source>
</evidence>
<keyword evidence="4" id="KW-0479">Metal-binding</keyword>
<evidence type="ECO:0000256" key="13">
    <source>
        <dbReference type="ARBA" id="ARBA00023204"/>
    </source>
</evidence>
<dbReference type="Pfam" id="PF00271">
    <property type="entry name" value="Helicase_C"/>
    <property type="match status" value="1"/>
</dbReference>
<name>A0ABT3HY78_9FLAO</name>
<evidence type="ECO:0000313" key="21">
    <source>
        <dbReference type="Proteomes" id="UP001163731"/>
    </source>
</evidence>
<dbReference type="SMART" id="SM00490">
    <property type="entry name" value="HELICc"/>
    <property type="match status" value="1"/>
</dbReference>
<evidence type="ECO:0000259" key="17">
    <source>
        <dbReference type="PROSITE" id="PS50967"/>
    </source>
</evidence>
<evidence type="ECO:0000256" key="11">
    <source>
        <dbReference type="ARBA" id="ARBA00023125"/>
    </source>
</evidence>
<evidence type="ECO:0000256" key="8">
    <source>
        <dbReference type="ARBA" id="ARBA00022806"/>
    </source>
</evidence>
<dbReference type="SMART" id="SM00487">
    <property type="entry name" value="DEXDc"/>
    <property type="match status" value="1"/>
</dbReference>
<dbReference type="PROSITE" id="PS51192">
    <property type="entry name" value="HELICASE_ATP_BIND_1"/>
    <property type="match status" value="1"/>
</dbReference>
<dbReference type="CDD" id="cd17920">
    <property type="entry name" value="DEXHc_RecQ"/>
    <property type="match status" value="1"/>
</dbReference>
<keyword evidence="8 20" id="KW-0347">Helicase</keyword>
<evidence type="ECO:0000256" key="10">
    <source>
        <dbReference type="ARBA" id="ARBA00022840"/>
    </source>
</evidence>
<keyword evidence="11" id="KW-0238">DNA-binding</keyword>
<keyword evidence="12" id="KW-0233">DNA recombination</keyword>
<dbReference type="InterPro" id="IPR036388">
    <property type="entry name" value="WH-like_DNA-bd_sf"/>
</dbReference>
<evidence type="ECO:0000256" key="15">
    <source>
        <dbReference type="ARBA" id="ARBA00034617"/>
    </source>
</evidence>
<keyword evidence="14" id="KW-0413">Isomerase</keyword>
<dbReference type="InterPro" id="IPR004589">
    <property type="entry name" value="DNA_helicase_ATP-dep_RecQ"/>
</dbReference>
<dbReference type="SMART" id="SM00956">
    <property type="entry name" value="RQC"/>
    <property type="match status" value="1"/>
</dbReference>
<evidence type="ECO:0000256" key="4">
    <source>
        <dbReference type="ARBA" id="ARBA00022723"/>
    </source>
</evidence>
<dbReference type="Gene3D" id="1.10.10.10">
    <property type="entry name" value="Winged helix-like DNA-binding domain superfamily/Winged helix DNA-binding domain"/>
    <property type="match status" value="1"/>
</dbReference>
<evidence type="ECO:0000256" key="1">
    <source>
        <dbReference type="ARBA" id="ARBA00001946"/>
    </source>
</evidence>
<gene>
    <name evidence="20" type="primary">recQ</name>
    <name evidence="20" type="ORF">OMO38_09470</name>
</gene>
<keyword evidence="6" id="KW-0227">DNA damage</keyword>
<dbReference type="PANTHER" id="PTHR13710">
    <property type="entry name" value="DNA HELICASE RECQ FAMILY MEMBER"/>
    <property type="match status" value="1"/>
</dbReference>
<dbReference type="Gene3D" id="3.40.50.300">
    <property type="entry name" value="P-loop containing nucleotide triphosphate hydrolases"/>
    <property type="match status" value="2"/>
</dbReference>
<accession>A0ABT3HY78</accession>
<dbReference type="PANTHER" id="PTHR13710:SF105">
    <property type="entry name" value="ATP-DEPENDENT DNA HELICASE Q1"/>
    <property type="match status" value="1"/>
</dbReference>
<dbReference type="RefSeq" id="WP_264749938.1">
    <property type="nucleotide sequence ID" value="NZ_JAPDHW010000005.1"/>
</dbReference>
<dbReference type="Pfam" id="PF00570">
    <property type="entry name" value="HRDC"/>
    <property type="match status" value="1"/>
</dbReference>
<proteinExistence type="inferred from homology"/>
<reference evidence="20" key="1">
    <citation type="submission" date="2022-10" db="EMBL/GenBank/DDBJ databases">
        <title>Chryseobacterium babae sp. nov. isolated from the gut of the beetle Oryctes rhinoceros, and Chryseobacterium kimseyorum sp. nov., isolated from a stick insect rearing cage.</title>
        <authorList>
            <person name="Shelomi M."/>
            <person name="Han C.-J."/>
            <person name="Chen W.-M."/>
            <person name="Chen H.-K."/>
            <person name="Liaw S.-J."/>
            <person name="Muhle E."/>
            <person name="Clermont D."/>
        </authorList>
    </citation>
    <scope>NUCLEOTIDE SEQUENCE</scope>
    <source>
        <strain evidence="20">09-1422</strain>
    </source>
</reference>
<dbReference type="InterPro" id="IPR006293">
    <property type="entry name" value="DNA_helicase_ATP-dep_RecQ_bac"/>
</dbReference>
<dbReference type="EMBL" id="JAPDHW010000005">
    <property type="protein sequence ID" value="MCW3168749.1"/>
    <property type="molecule type" value="Genomic_DNA"/>
</dbReference>
<comment type="similarity">
    <text evidence="3">Belongs to the helicase family. RecQ subfamily.</text>
</comment>
<comment type="cofactor">
    <cofactor evidence="1">
        <name>Mg(2+)</name>
        <dbReference type="ChEBI" id="CHEBI:18420"/>
    </cofactor>
</comment>
<dbReference type="PROSITE" id="PS51194">
    <property type="entry name" value="HELICASE_CTER"/>
    <property type="match status" value="1"/>
</dbReference>
<dbReference type="InterPro" id="IPR044876">
    <property type="entry name" value="HRDC_dom_sf"/>
</dbReference>
<evidence type="ECO:0000259" key="18">
    <source>
        <dbReference type="PROSITE" id="PS51192"/>
    </source>
</evidence>
<dbReference type="InterPro" id="IPR014001">
    <property type="entry name" value="Helicase_ATP-bd"/>
</dbReference>
<keyword evidence="10" id="KW-0067">ATP-binding</keyword>
<dbReference type="InterPro" id="IPR010997">
    <property type="entry name" value="HRDC-like_sf"/>
</dbReference>
<comment type="catalytic activity">
    <reaction evidence="15">
        <text>Couples ATP hydrolysis with the unwinding of duplex DNA by translocating in the 3'-5' direction.</text>
        <dbReference type="EC" id="5.6.2.4"/>
    </reaction>
</comment>
<keyword evidence="13" id="KW-0234">DNA repair</keyword>
<evidence type="ECO:0000256" key="6">
    <source>
        <dbReference type="ARBA" id="ARBA00022763"/>
    </source>
</evidence>
<dbReference type="SUPFAM" id="SSF47819">
    <property type="entry name" value="HRDC-like"/>
    <property type="match status" value="1"/>
</dbReference>
<sequence length="730" mass="82720">MNSHLQILQQYFGYDNFRLEQANAVENVISKKDTFVLMPTGGGKSLCYQVPALVLEGTAIVISPLIALMKDQVDALRVNGISASYINSSMSSFEQNETLTQLKNGQLKLLYVAPEKLSADNGAFLKLLNDVNISLFAVDEAHCVSHWGHDFRPDYLYLNGLKNQFPDIPIIALTASADEITRKDIIKQLNLQNPLVLVSSFNRANIKYFVQPKKSVLQNIIQYLNEHPDDSGIIYCLSRKGTEEMSNNLRENGINSAFYHAGISSAERAKVQEDFLKDKTRVMVATIAFGMGIDKSNVRFVMHADLPKNIESYYQETGRAGRDGLPSEAILFYSNADVIKLKRFAMIEGNEEQSELMLRKLKQMSDFAEMQKCRRQYLMEYFGEKHEGNCNSCDYCLSDFETFDATVDAQKLLSAVYRLKERYGKTLIIDFLQGSQSVKITDYMRSLPTYGVGNNQDKNYWQNLITQLLIKGILAESNEEFSVLKLNDESKSVAFKDKKVIFEKVKERAKAVTVAEIETDYSSPDIDANEELFAELKTLRREIAERENVPPYVIFSDATLMELSAYLPNSKEELSQISGFGAFKIEKYGEIFLPAILEFCRKNSVKSKISGKKPKKVREPKKAAKSTSGTFATTFELYKQNHSVEEIARLRSLSTTTIQNHLSRFVESGEIEASTLMNIDKIAPIIEIAKSQTIQSLKVIKEQLGDDFSYFEIHVAIAYHKWLQKSNIIF</sequence>
<dbReference type="InterPro" id="IPR027417">
    <property type="entry name" value="P-loop_NTPase"/>
</dbReference>
<dbReference type="CDD" id="cd18794">
    <property type="entry name" value="SF2_C_RecQ"/>
    <property type="match status" value="1"/>
</dbReference>
<dbReference type="EC" id="5.6.2.4" evidence="16"/>
<organism evidence="20 21">
    <name type="scientific">Chryseobacterium kimseyorum</name>
    <dbReference type="NCBI Taxonomy" id="2984028"/>
    <lineage>
        <taxon>Bacteria</taxon>
        <taxon>Pseudomonadati</taxon>
        <taxon>Bacteroidota</taxon>
        <taxon>Flavobacteriia</taxon>
        <taxon>Flavobacteriales</taxon>
        <taxon>Weeksellaceae</taxon>
        <taxon>Chryseobacterium group</taxon>
        <taxon>Chryseobacterium</taxon>
    </lineage>
</organism>
<keyword evidence="5" id="KW-0547">Nucleotide-binding</keyword>
<keyword evidence="21" id="KW-1185">Reference proteome</keyword>
<dbReference type="InterPro" id="IPR002121">
    <property type="entry name" value="HRDC_dom"/>
</dbReference>
<dbReference type="Pfam" id="PF14493">
    <property type="entry name" value="HTH_40"/>
    <property type="match status" value="1"/>
</dbReference>
<dbReference type="GO" id="GO:0003678">
    <property type="term" value="F:DNA helicase activity"/>
    <property type="evidence" value="ECO:0007669"/>
    <property type="project" value="UniProtKB-EC"/>
</dbReference>
<evidence type="ECO:0000259" key="19">
    <source>
        <dbReference type="PROSITE" id="PS51194"/>
    </source>
</evidence>
<dbReference type="InterPro" id="IPR036390">
    <property type="entry name" value="WH_DNA-bd_sf"/>
</dbReference>
<dbReference type="SMART" id="SM00341">
    <property type="entry name" value="HRDC"/>
    <property type="match status" value="1"/>
</dbReference>
<evidence type="ECO:0000256" key="12">
    <source>
        <dbReference type="ARBA" id="ARBA00023172"/>
    </source>
</evidence>
<dbReference type="InterPro" id="IPR032284">
    <property type="entry name" value="RecQ_Zn-bd"/>
</dbReference>
<comment type="caution">
    <text evidence="20">The sequence shown here is derived from an EMBL/GenBank/DDBJ whole genome shotgun (WGS) entry which is preliminary data.</text>
</comment>
<evidence type="ECO:0000256" key="2">
    <source>
        <dbReference type="ARBA" id="ARBA00001947"/>
    </source>
</evidence>
<dbReference type="PROSITE" id="PS50967">
    <property type="entry name" value="HRDC"/>
    <property type="match status" value="1"/>
</dbReference>
<keyword evidence="7 20" id="KW-0378">Hydrolase</keyword>
<evidence type="ECO:0000313" key="20">
    <source>
        <dbReference type="EMBL" id="MCW3168749.1"/>
    </source>
</evidence>
<keyword evidence="9" id="KW-0862">Zinc</keyword>
<dbReference type="NCBIfam" id="TIGR01389">
    <property type="entry name" value="recQ"/>
    <property type="match status" value="1"/>
</dbReference>
<feature type="domain" description="Helicase C-terminal" evidence="19">
    <location>
        <begin position="216"/>
        <end position="362"/>
    </location>
</feature>
<dbReference type="SUPFAM" id="SSF46785">
    <property type="entry name" value="Winged helix' DNA-binding domain"/>
    <property type="match status" value="1"/>
</dbReference>
<dbReference type="SUPFAM" id="SSF52540">
    <property type="entry name" value="P-loop containing nucleoside triphosphate hydrolases"/>
    <property type="match status" value="1"/>
</dbReference>
<dbReference type="InterPro" id="IPR029491">
    <property type="entry name" value="Helicase_HTH"/>
</dbReference>
<dbReference type="Pfam" id="PF00270">
    <property type="entry name" value="DEAD"/>
    <property type="match status" value="1"/>
</dbReference>
<dbReference type="Pfam" id="PF09382">
    <property type="entry name" value="RQC"/>
    <property type="match status" value="1"/>
</dbReference>
<dbReference type="InterPro" id="IPR011545">
    <property type="entry name" value="DEAD/DEAH_box_helicase_dom"/>
</dbReference>
<evidence type="ECO:0000256" key="7">
    <source>
        <dbReference type="ARBA" id="ARBA00022801"/>
    </source>
</evidence>
<protein>
    <recommendedName>
        <fullName evidence="16">DNA helicase RecQ</fullName>
        <ecNumber evidence="16">5.6.2.4</ecNumber>
    </recommendedName>
</protein>
<evidence type="ECO:0000256" key="16">
    <source>
        <dbReference type="NCBIfam" id="TIGR01389"/>
    </source>
</evidence>
<dbReference type="InterPro" id="IPR018982">
    <property type="entry name" value="RQC_domain"/>
</dbReference>
<feature type="domain" description="HRDC" evidence="17">
    <location>
        <begin position="526"/>
        <end position="606"/>
    </location>
</feature>
<dbReference type="NCBIfam" id="TIGR00614">
    <property type="entry name" value="recQ_fam"/>
    <property type="match status" value="1"/>
</dbReference>
<comment type="cofactor">
    <cofactor evidence="2">
        <name>Zn(2+)</name>
        <dbReference type="ChEBI" id="CHEBI:29105"/>
    </cofactor>
</comment>
<dbReference type="GO" id="GO:0016787">
    <property type="term" value="F:hydrolase activity"/>
    <property type="evidence" value="ECO:0007669"/>
    <property type="project" value="UniProtKB-KW"/>
</dbReference>
<dbReference type="Proteomes" id="UP001163731">
    <property type="component" value="Unassembled WGS sequence"/>
</dbReference>
<evidence type="ECO:0000256" key="14">
    <source>
        <dbReference type="ARBA" id="ARBA00023235"/>
    </source>
</evidence>
<evidence type="ECO:0000256" key="5">
    <source>
        <dbReference type="ARBA" id="ARBA00022741"/>
    </source>
</evidence>
<feature type="domain" description="Helicase ATP-binding" evidence="18">
    <location>
        <begin position="25"/>
        <end position="195"/>
    </location>
</feature>
<dbReference type="Gene3D" id="1.10.150.80">
    <property type="entry name" value="HRDC domain"/>
    <property type="match status" value="1"/>
</dbReference>
<dbReference type="Pfam" id="PF16124">
    <property type="entry name" value="RecQ_Zn_bind"/>
    <property type="match status" value="1"/>
</dbReference>
<evidence type="ECO:0000256" key="9">
    <source>
        <dbReference type="ARBA" id="ARBA00022833"/>
    </source>
</evidence>
<dbReference type="InterPro" id="IPR001650">
    <property type="entry name" value="Helicase_C-like"/>
</dbReference>